<evidence type="ECO:0000313" key="2">
    <source>
        <dbReference type="Proteomes" id="UP000183567"/>
    </source>
</evidence>
<evidence type="ECO:0000313" key="1">
    <source>
        <dbReference type="EMBL" id="OJA10958.1"/>
    </source>
</evidence>
<reference evidence="1 2" key="1">
    <citation type="submission" date="2016-03" db="EMBL/GenBank/DDBJ databases">
        <title>Comparative genomics of the ectomycorrhizal sister species Rhizopogon vinicolor and Rhizopogon vesiculosus (Basidiomycota: Boletales) reveals a divergence of the mating type B locus.</title>
        <authorList>
            <person name="Mujic A.B."/>
            <person name="Kuo A."/>
            <person name="Tritt A."/>
            <person name="Lipzen A."/>
            <person name="Chen C."/>
            <person name="Johnson J."/>
            <person name="Sharma A."/>
            <person name="Barry K."/>
            <person name="Grigoriev I.V."/>
            <person name="Spatafora J.W."/>
        </authorList>
    </citation>
    <scope>NUCLEOTIDE SEQUENCE [LARGE SCALE GENOMIC DNA]</scope>
    <source>
        <strain evidence="1 2">AM-OR11-056</strain>
    </source>
</reference>
<gene>
    <name evidence="1" type="ORF">AZE42_04665</name>
</gene>
<keyword evidence="2" id="KW-1185">Reference proteome</keyword>
<comment type="caution">
    <text evidence="1">The sequence shown here is derived from an EMBL/GenBank/DDBJ whole genome shotgun (WGS) entry which is preliminary data.</text>
</comment>
<protein>
    <submittedName>
        <fullName evidence="1">Uncharacterized protein</fullName>
    </submittedName>
</protein>
<organism evidence="1 2">
    <name type="scientific">Rhizopogon vesiculosus</name>
    <dbReference type="NCBI Taxonomy" id="180088"/>
    <lineage>
        <taxon>Eukaryota</taxon>
        <taxon>Fungi</taxon>
        <taxon>Dikarya</taxon>
        <taxon>Basidiomycota</taxon>
        <taxon>Agaricomycotina</taxon>
        <taxon>Agaricomycetes</taxon>
        <taxon>Agaricomycetidae</taxon>
        <taxon>Boletales</taxon>
        <taxon>Suillineae</taxon>
        <taxon>Rhizopogonaceae</taxon>
        <taxon>Rhizopogon</taxon>
    </lineage>
</organism>
<sequence>MFSLDPRQ</sequence>
<proteinExistence type="predicted"/>
<dbReference type="Proteomes" id="UP000183567">
    <property type="component" value="Unassembled WGS sequence"/>
</dbReference>
<dbReference type="EMBL" id="LVVM01005305">
    <property type="protein sequence ID" value="OJA10958.1"/>
    <property type="molecule type" value="Genomic_DNA"/>
</dbReference>
<accession>A0A1J8PP83</accession>
<name>A0A1J8PP83_9AGAM</name>